<proteinExistence type="predicted"/>
<gene>
    <name evidence="2" type="ORF">L484_003763</name>
</gene>
<evidence type="ECO:0000256" key="1">
    <source>
        <dbReference type="SAM" id="MobiDB-lite"/>
    </source>
</evidence>
<protein>
    <submittedName>
        <fullName evidence="2">Uncharacterized protein</fullName>
    </submittedName>
</protein>
<keyword evidence="3" id="KW-1185">Reference proteome</keyword>
<dbReference type="AlphaFoldDB" id="W9SCB3"/>
<sequence>MCHESMATVLDQSKDEDCSCMDNRSTIWTPKIESAWQRDWSQDGIWRKISGCRDCRASGTAELPCSATPLVAEYRQCLLGGHSRIDAQHKPPSGHARTPSRSTFESLLGTGTPSLPGQEIITKRRFNSSRTRGRNHFAIKEKELELCRAVIVLRLVLVVREATNQDRYPKSPELTPSNEAGKLLDILSADRQTAPNHEFMDMVEDVPQRRMSLDQRPYCSDPHLRPPL</sequence>
<name>W9SCB3_9ROSA</name>
<dbReference type="EMBL" id="KE346063">
    <property type="protein sequence ID" value="EXC25275.1"/>
    <property type="molecule type" value="Genomic_DNA"/>
</dbReference>
<dbReference type="Proteomes" id="UP000030645">
    <property type="component" value="Unassembled WGS sequence"/>
</dbReference>
<feature type="region of interest" description="Disordered" evidence="1">
    <location>
        <begin position="85"/>
        <end position="109"/>
    </location>
</feature>
<accession>W9SCB3</accession>
<evidence type="ECO:0000313" key="3">
    <source>
        <dbReference type="Proteomes" id="UP000030645"/>
    </source>
</evidence>
<reference evidence="3" key="1">
    <citation type="submission" date="2013-01" db="EMBL/GenBank/DDBJ databases">
        <title>Draft Genome Sequence of a Mulberry Tree, Morus notabilis C.K. Schneid.</title>
        <authorList>
            <person name="He N."/>
            <person name="Zhao S."/>
        </authorList>
    </citation>
    <scope>NUCLEOTIDE SEQUENCE</scope>
</reference>
<feature type="compositionally biased region" description="Polar residues" evidence="1">
    <location>
        <begin position="99"/>
        <end position="109"/>
    </location>
</feature>
<evidence type="ECO:0000313" key="2">
    <source>
        <dbReference type="EMBL" id="EXC25275.1"/>
    </source>
</evidence>
<organism evidence="2 3">
    <name type="scientific">Morus notabilis</name>
    <dbReference type="NCBI Taxonomy" id="981085"/>
    <lineage>
        <taxon>Eukaryota</taxon>
        <taxon>Viridiplantae</taxon>
        <taxon>Streptophyta</taxon>
        <taxon>Embryophyta</taxon>
        <taxon>Tracheophyta</taxon>
        <taxon>Spermatophyta</taxon>
        <taxon>Magnoliopsida</taxon>
        <taxon>eudicotyledons</taxon>
        <taxon>Gunneridae</taxon>
        <taxon>Pentapetalae</taxon>
        <taxon>rosids</taxon>
        <taxon>fabids</taxon>
        <taxon>Rosales</taxon>
        <taxon>Moraceae</taxon>
        <taxon>Moreae</taxon>
        <taxon>Morus</taxon>
    </lineage>
</organism>